<dbReference type="AlphaFoldDB" id="A0A220QRB1"/>
<dbReference type="CDD" id="cd04496">
    <property type="entry name" value="SSB_OBF"/>
    <property type="match status" value="1"/>
</dbReference>
<feature type="region of interest" description="Disordered" evidence="4">
    <location>
        <begin position="121"/>
        <end position="145"/>
    </location>
</feature>
<dbReference type="GO" id="GO:0009295">
    <property type="term" value="C:nucleoid"/>
    <property type="evidence" value="ECO:0007669"/>
    <property type="project" value="TreeGrafter"/>
</dbReference>
<gene>
    <name evidence="5" type="ORF">TP_029</name>
</gene>
<dbReference type="Gene3D" id="2.40.50.140">
    <property type="entry name" value="Nucleic acid-binding proteins"/>
    <property type="match status" value="1"/>
</dbReference>
<dbReference type="SUPFAM" id="SSF50249">
    <property type="entry name" value="Nucleic acid-binding proteins"/>
    <property type="match status" value="1"/>
</dbReference>
<reference evidence="5" key="1">
    <citation type="submission" date="2017-07" db="EMBL/GenBank/DDBJ databases">
        <title>Dissemination of carbapenem-resistant Klebsiella pneumoniae harboring KPC-carried plasmid pKPC-P16, a pKPC-LK30 variant, in northern Taiwan.</title>
        <authorList>
            <person name="Chen J.-Y."/>
            <person name="Chen C.-H."/>
            <person name="Liao P.-C."/>
            <person name="Lu C.-W."/>
            <person name="Lin Y.-Y."/>
            <person name="Liou M.-L."/>
        </authorList>
    </citation>
    <scope>NUCLEOTIDE SEQUENCE</scope>
    <source>
        <strain evidence="5">TP-P16</strain>
        <plasmid evidence="5">pKPC_P16</plasmid>
    </source>
</reference>
<dbReference type="HAMAP" id="MF_00984">
    <property type="entry name" value="SSB"/>
    <property type="match status" value="1"/>
</dbReference>
<dbReference type="InterPro" id="IPR011344">
    <property type="entry name" value="ssDNA-bd"/>
</dbReference>
<geneLocation type="plasmid" evidence="5">
    <name>pKPC_P16</name>
</geneLocation>
<proteinExistence type="inferred from homology"/>
<dbReference type="InterPro" id="IPR012340">
    <property type="entry name" value="NA-bd_OB-fold"/>
</dbReference>
<dbReference type="GO" id="GO:0006260">
    <property type="term" value="P:DNA replication"/>
    <property type="evidence" value="ECO:0007669"/>
    <property type="project" value="InterPro"/>
</dbReference>
<evidence type="ECO:0000256" key="3">
    <source>
        <dbReference type="RuleBase" id="RU000524"/>
    </source>
</evidence>
<sequence>MLRPSRSRRFHRAGEGLPALCGATPFRARAFRRCGGCLLLSPGTRITRLSPFAGAETSTTRLAVQGTAGPFAINFSRPFRCRFIRPKKISRSPPDICTGPCSFTPLRRTALKRVKVISRGQVQQVPAQSQNRGPGNSTGDGFKRQNNGLRRFIMAARGVNKVILVGHLGQDPEVRYMPNGGAVVNLTLATSETWRDKQTGEMRENTEWHRVVMFGKLAEVAGEYLRKGAQVYIEGQLRTRNWQGTSPRCWSGRTAPCRCSAAAVNPECLRAPRSRKILPPRHNLLRPQLNPRKRRAVRKAVRMPPRLSNRLSHSRMISHQWMMTRPFKPR</sequence>
<dbReference type="NCBIfam" id="TIGR00621">
    <property type="entry name" value="ssb"/>
    <property type="match status" value="1"/>
</dbReference>
<comment type="caution">
    <text evidence="2">Lacks conserved residue(s) required for the propagation of feature annotation.</text>
</comment>
<accession>A0A220QRB1</accession>
<evidence type="ECO:0000256" key="2">
    <source>
        <dbReference type="HAMAP-Rule" id="MF_00984"/>
    </source>
</evidence>
<dbReference type="PANTHER" id="PTHR10302">
    <property type="entry name" value="SINGLE-STRANDED DNA-BINDING PROTEIN"/>
    <property type="match status" value="1"/>
</dbReference>
<name>A0A220QRB1_KLEPN</name>
<dbReference type="InterPro" id="IPR000424">
    <property type="entry name" value="Primosome_PriB/ssb"/>
</dbReference>
<evidence type="ECO:0000256" key="1">
    <source>
        <dbReference type="ARBA" id="ARBA00023125"/>
    </source>
</evidence>
<dbReference type="GO" id="GO:0003697">
    <property type="term" value="F:single-stranded DNA binding"/>
    <property type="evidence" value="ECO:0007669"/>
    <property type="project" value="UniProtKB-UniRule"/>
</dbReference>
<protein>
    <recommendedName>
        <fullName evidence="2 3">Single-stranded DNA-binding protein</fullName>
        <shortName evidence="2">SSB</shortName>
    </recommendedName>
</protein>
<keyword evidence="5" id="KW-0614">Plasmid</keyword>
<keyword evidence="1 2" id="KW-0238">DNA-binding</keyword>
<evidence type="ECO:0000256" key="4">
    <source>
        <dbReference type="SAM" id="MobiDB-lite"/>
    </source>
</evidence>
<dbReference type="PANTHER" id="PTHR10302:SF27">
    <property type="entry name" value="SINGLE-STRANDED DNA-BINDING PROTEIN"/>
    <property type="match status" value="1"/>
</dbReference>
<evidence type="ECO:0000313" key="5">
    <source>
        <dbReference type="EMBL" id="ASK07572.1"/>
    </source>
</evidence>
<dbReference type="Pfam" id="PF00436">
    <property type="entry name" value="SSB"/>
    <property type="match status" value="1"/>
</dbReference>
<dbReference type="EMBL" id="KY689238">
    <property type="protein sequence ID" value="ASK07572.1"/>
    <property type="molecule type" value="Genomic_DNA"/>
</dbReference>
<comment type="subunit">
    <text evidence="2">Homotetramer.</text>
</comment>
<organism evidence="5">
    <name type="scientific">Klebsiella pneumoniae</name>
    <dbReference type="NCBI Taxonomy" id="573"/>
    <lineage>
        <taxon>Bacteria</taxon>
        <taxon>Pseudomonadati</taxon>
        <taxon>Pseudomonadota</taxon>
        <taxon>Gammaproteobacteria</taxon>
        <taxon>Enterobacterales</taxon>
        <taxon>Enterobacteriaceae</taxon>
        <taxon>Klebsiella/Raoultella group</taxon>
        <taxon>Klebsiella</taxon>
        <taxon>Klebsiella pneumoniae complex</taxon>
    </lineage>
</organism>
<dbReference type="PROSITE" id="PS50935">
    <property type="entry name" value="SSB"/>
    <property type="match status" value="1"/>
</dbReference>